<evidence type="ECO:0000313" key="2">
    <source>
        <dbReference type="Proteomes" id="UP000307362"/>
    </source>
</evidence>
<evidence type="ECO:0008006" key="3">
    <source>
        <dbReference type="Google" id="ProtNLM"/>
    </source>
</evidence>
<comment type="caution">
    <text evidence="1">The sequence shown here is derived from an EMBL/GenBank/DDBJ whole genome shotgun (WGS) entry which is preliminary data.</text>
</comment>
<protein>
    <recommendedName>
        <fullName evidence="3">Phage tail protein</fullName>
    </recommendedName>
</protein>
<accession>A0A5S3YY93</accession>
<proteinExistence type="predicted"/>
<dbReference type="Pfam" id="PF06995">
    <property type="entry name" value="Phage_P2_GpU"/>
    <property type="match status" value="1"/>
</dbReference>
<organism evidence="1 2">
    <name type="scientific">Pseudoalteromonas phenolica</name>
    <dbReference type="NCBI Taxonomy" id="161398"/>
    <lineage>
        <taxon>Bacteria</taxon>
        <taxon>Pseudomonadati</taxon>
        <taxon>Pseudomonadota</taxon>
        <taxon>Gammaproteobacteria</taxon>
        <taxon>Alteromonadales</taxon>
        <taxon>Pseudoalteromonadaceae</taxon>
        <taxon>Pseudoalteromonas</taxon>
    </lineage>
</organism>
<dbReference type="EMBL" id="PNCM01000005">
    <property type="protein sequence ID" value="TMP83727.1"/>
    <property type="molecule type" value="Genomic_DNA"/>
</dbReference>
<evidence type="ECO:0000313" key="1">
    <source>
        <dbReference type="EMBL" id="TMP83727.1"/>
    </source>
</evidence>
<sequence length="149" mass="16926">MEKVRQSNYMMMLGGFEFSVSSAAFDKLSYNTTYRWKSHDTATDKNSPVMQFIGIGDQTMELEGTIYPQLVRDGLHQLDKMRAEAVNGQPLKLAYVEDKGKSSPNVGRVIGDFVIESINETRTLFLNDGIPREIQFTMRLKRYDGSEGK</sequence>
<gene>
    <name evidence="1" type="ORF">CWB73_00840</name>
</gene>
<dbReference type="OrthoDB" id="1550902at2"/>
<dbReference type="InterPro" id="IPR009734">
    <property type="entry name" value="Myoviridae_GpU"/>
</dbReference>
<name>A0A5S3YY93_9GAMM</name>
<reference evidence="1 2" key="1">
    <citation type="submission" date="2017-12" db="EMBL/GenBank/DDBJ databases">
        <authorList>
            <person name="Paulsen S."/>
            <person name="Gram L.K."/>
        </authorList>
    </citation>
    <scope>NUCLEOTIDE SEQUENCE [LARGE SCALE GENOMIC DNA]</scope>
    <source>
        <strain evidence="1 2">S1189</strain>
    </source>
</reference>
<reference evidence="2" key="2">
    <citation type="submission" date="2019-06" db="EMBL/GenBank/DDBJ databases">
        <title>Co-occurence of chitin degradation, pigmentation and bioactivity in marine Pseudoalteromonas.</title>
        <authorList>
            <person name="Sonnenschein E.C."/>
            <person name="Bech P.K."/>
        </authorList>
    </citation>
    <scope>NUCLEOTIDE SEQUENCE [LARGE SCALE GENOMIC DNA]</scope>
    <source>
        <strain evidence="2">S1189</strain>
    </source>
</reference>
<dbReference type="AlphaFoldDB" id="A0A5S3YY93"/>
<dbReference type="Proteomes" id="UP000307362">
    <property type="component" value="Unassembled WGS sequence"/>
</dbReference>
<dbReference type="RefSeq" id="WP_138566017.1">
    <property type="nucleotide sequence ID" value="NZ_PNCM01000005.1"/>
</dbReference>